<feature type="chain" id="PRO_5018705799" evidence="1">
    <location>
        <begin position="16"/>
        <end position="293"/>
    </location>
</feature>
<evidence type="ECO:0000313" key="2">
    <source>
        <dbReference type="EnsemblPlants" id="Solyc06g024375.1.1"/>
    </source>
</evidence>
<keyword evidence="3" id="KW-1185">Reference proteome</keyword>
<dbReference type="InParanoid" id="A0A3Q7GPQ5"/>
<feature type="signal peptide" evidence="1">
    <location>
        <begin position="1"/>
        <end position="15"/>
    </location>
</feature>
<dbReference type="Proteomes" id="UP000004994">
    <property type="component" value="Chromosome 6"/>
</dbReference>
<organism evidence="2">
    <name type="scientific">Solanum lycopersicum</name>
    <name type="common">Tomato</name>
    <name type="synonym">Lycopersicon esculentum</name>
    <dbReference type="NCBI Taxonomy" id="4081"/>
    <lineage>
        <taxon>Eukaryota</taxon>
        <taxon>Viridiplantae</taxon>
        <taxon>Streptophyta</taxon>
        <taxon>Embryophyta</taxon>
        <taxon>Tracheophyta</taxon>
        <taxon>Spermatophyta</taxon>
        <taxon>Magnoliopsida</taxon>
        <taxon>eudicotyledons</taxon>
        <taxon>Gunneridae</taxon>
        <taxon>Pentapetalae</taxon>
        <taxon>asterids</taxon>
        <taxon>lamiids</taxon>
        <taxon>Solanales</taxon>
        <taxon>Solanaceae</taxon>
        <taxon>Solanoideae</taxon>
        <taxon>Solaneae</taxon>
        <taxon>Solanum</taxon>
        <taxon>Solanum subgen. Lycopersicon</taxon>
    </lineage>
</organism>
<proteinExistence type="predicted"/>
<protein>
    <submittedName>
        <fullName evidence="2">Uncharacterized protein</fullName>
    </submittedName>
</protein>
<sequence length="293" mass="33062">MLLLWLTNMYEALSALFRELLWQLNPLNSAHSGNQNLTLDHRKLSLWGDEFAGTICIITGKCRQFIRLVELIRSDDIGRGMPFSPLGSTDGQTELGVACHHRPWIAHRVGRRAWHAIIVLGQHKWSAVVGRRMPSYPWKANTIKRRRAWYAISAFGQHIRSNNVGRGMPSWPLDSTHGRTTSGVACNHSPWTAIMVERRRALHAIIAFGLADTVGKHRAWHAIISLGRKTRSNDVGHGMPSAALDSTHGQTTSGEACYHHLWEGQTIRQHRAWHAIFALRQHRRSAVVGRGMQ</sequence>
<reference evidence="2" key="2">
    <citation type="submission" date="2019-01" db="UniProtKB">
        <authorList>
            <consortium name="EnsemblPlants"/>
        </authorList>
    </citation>
    <scope>IDENTIFICATION</scope>
    <source>
        <strain evidence="2">cv. Heinz 1706</strain>
    </source>
</reference>
<dbReference type="AlphaFoldDB" id="A0A3Q7GPQ5"/>
<evidence type="ECO:0000256" key="1">
    <source>
        <dbReference type="SAM" id="SignalP"/>
    </source>
</evidence>
<name>A0A3Q7GPQ5_SOLLC</name>
<accession>A0A3Q7GPQ5</accession>
<evidence type="ECO:0000313" key="3">
    <source>
        <dbReference type="Proteomes" id="UP000004994"/>
    </source>
</evidence>
<reference evidence="2" key="1">
    <citation type="journal article" date="2012" name="Nature">
        <title>The tomato genome sequence provides insights into fleshy fruit evolution.</title>
        <authorList>
            <consortium name="Tomato Genome Consortium"/>
        </authorList>
    </citation>
    <scope>NUCLEOTIDE SEQUENCE [LARGE SCALE GENOMIC DNA]</scope>
    <source>
        <strain evidence="2">cv. Heinz 1706</strain>
    </source>
</reference>
<dbReference type="Gramene" id="Solyc06g024375.1.1">
    <property type="protein sequence ID" value="Solyc06g024375.1.1"/>
    <property type="gene ID" value="Solyc06g024375.1"/>
</dbReference>
<dbReference type="EnsemblPlants" id="Solyc06g024375.1.1">
    <property type="protein sequence ID" value="Solyc06g024375.1.1"/>
    <property type="gene ID" value="Solyc06g024375.1"/>
</dbReference>
<dbReference type="PANTHER" id="PTHR33187:SF11">
    <property type="entry name" value="AMINOTRANSFERASE-LIKE PLANT MOBILE DOMAIN-CONTAINING PROTEIN"/>
    <property type="match status" value="1"/>
</dbReference>
<keyword evidence="1" id="KW-0732">Signal</keyword>
<dbReference type="PANTHER" id="PTHR33187">
    <property type="entry name" value="WU:FI09B08"/>
    <property type="match status" value="1"/>
</dbReference>